<dbReference type="GO" id="GO:0006508">
    <property type="term" value="P:proteolysis"/>
    <property type="evidence" value="ECO:0007669"/>
    <property type="project" value="UniProtKB-KW"/>
</dbReference>
<keyword evidence="2 6" id="KW-0067">ATP-binding</keyword>
<organism evidence="6">
    <name type="scientific">uncultured Aureispira sp</name>
    <dbReference type="NCBI Taxonomy" id="1331704"/>
    <lineage>
        <taxon>Bacteria</taxon>
        <taxon>Pseudomonadati</taxon>
        <taxon>Bacteroidota</taxon>
        <taxon>Saprospiria</taxon>
        <taxon>Saprospirales</taxon>
        <taxon>Saprospiraceae</taxon>
        <taxon>Aureispira</taxon>
        <taxon>environmental samples</taxon>
    </lineage>
</organism>
<reference evidence="6" key="1">
    <citation type="submission" date="2020-01" db="EMBL/GenBank/DDBJ databases">
        <authorList>
            <person name="Meier V. D."/>
            <person name="Meier V D."/>
        </authorList>
    </citation>
    <scope>NUCLEOTIDE SEQUENCE</scope>
    <source>
        <strain evidence="6">HLG_WM_MAG_10</strain>
    </source>
</reference>
<dbReference type="InterPro" id="IPR003959">
    <property type="entry name" value="ATPase_AAA_core"/>
</dbReference>
<dbReference type="AlphaFoldDB" id="A0A6S6U504"/>
<keyword evidence="6" id="KW-0378">Hydrolase</keyword>
<accession>A0A6S6U504</accession>
<dbReference type="GO" id="GO:0005524">
    <property type="term" value="F:ATP binding"/>
    <property type="evidence" value="ECO:0007669"/>
    <property type="project" value="UniProtKB-KW"/>
</dbReference>
<dbReference type="EMBL" id="CACVAQ010000334">
    <property type="protein sequence ID" value="CAA6823883.1"/>
    <property type="molecule type" value="Genomic_DNA"/>
</dbReference>
<feature type="domain" description="Clp ATPase C-terminal" evidence="5">
    <location>
        <begin position="659"/>
        <end position="750"/>
    </location>
</feature>
<evidence type="ECO:0000259" key="5">
    <source>
        <dbReference type="SMART" id="SM01086"/>
    </source>
</evidence>
<evidence type="ECO:0000259" key="4">
    <source>
        <dbReference type="SMART" id="SM00382"/>
    </source>
</evidence>
<dbReference type="InterPro" id="IPR001270">
    <property type="entry name" value="ClpA/B"/>
</dbReference>
<dbReference type="PANTHER" id="PTHR11638:SF18">
    <property type="entry name" value="HEAT SHOCK PROTEIN 104"/>
    <property type="match status" value="1"/>
</dbReference>
<dbReference type="InterPro" id="IPR003593">
    <property type="entry name" value="AAA+_ATPase"/>
</dbReference>
<dbReference type="CDD" id="cd19499">
    <property type="entry name" value="RecA-like_ClpB_Hsp104-like"/>
    <property type="match status" value="1"/>
</dbReference>
<dbReference type="GO" id="GO:0016887">
    <property type="term" value="F:ATP hydrolysis activity"/>
    <property type="evidence" value="ECO:0007669"/>
    <property type="project" value="InterPro"/>
</dbReference>
<evidence type="ECO:0000256" key="1">
    <source>
        <dbReference type="ARBA" id="ARBA00022741"/>
    </source>
</evidence>
<dbReference type="SMART" id="SM01086">
    <property type="entry name" value="ClpB_D2-small"/>
    <property type="match status" value="1"/>
</dbReference>
<keyword evidence="3" id="KW-0143">Chaperone</keyword>
<dbReference type="Pfam" id="PF10431">
    <property type="entry name" value="ClpB_D2-small"/>
    <property type="match status" value="1"/>
</dbReference>
<dbReference type="InterPro" id="IPR019489">
    <property type="entry name" value="Clp_ATPase_C"/>
</dbReference>
<feature type="domain" description="AAA+ ATPase" evidence="4">
    <location>
        <begin position="224"/>
        <end position="357"/>
    </location>
</feature>
<dbReference type="InterPro" id="IPR027417">
    <property type="entry name" value="P-loop_NTPase"/>
</dbReference>
<dbReference type="Pfam" id="PF00004">
    <property type="entry name" value="AAA"/>
    <property type="match status" value="1"/>
</dbReference>
<keyword evidence="1" id="KW-0547">Nucleotide-binding</keyword>
<dbReference type="InterPro" id="IPR050130">
    <property type="entry name" value="ClpA_ClpB"/>
</dbReference>
<evidence type="ECO:0000313" key="6">
    <source>
        <dbReference type="EMBL" id="CAA6823883.1"/>
    </source>
</evidence>
<feature type="domain" description="AAA+ ATPase" evidence="4">
    <location>
        <begin position="496"/>
        <end position="651"/>
    </location>
</feature>
<protein>
    <submittedName>
        <fullName evidence="6">ATP-dependent Clp protease ATP-binding subunit ClpA</fullName>
    </submittedName>
</protein>
<dbReference type="GO" id="GO:0034605">
    <property type="term" value="P:cellular response to heat"/>
    <property type="evidence" value="ECO:0007669"/>
    <property type="project" value="TreeGrafter"/>
</dbReference>
<sequence length="752" mass="85977">MEKLVYPLLYYQLSENRVLGLLVGTNHQIIDKDVRHVKSTLTTHLKRLYKKYDDYPYTPFESFRMKTFEVKVRPVYRDKNRSYPSSKMLKVPVDAVFGPTDQGHFCCFLPLLGESFYYYDSKLLVSLVQNFAMNILNKKTPDEVYRMITGLRPNLDEIALRINLYREYNFNNGWSFKDKFKELEAMAERYPQPKSLRKNIAAFPEAAWELEREVGETVDKIVSTRSNILLVGKHGTGKSSVLRQAMRKITAKSSKLDLTFWQLMAQRITARAKYLGEWQQNVEELLYELECANGILWVVDMVQLLQTGGEGPEDSVAAFLTSFLQNGKLQMLGEVTPSQLESMRRMLPGFVENFQIVELEELPEHKIQTILDKFADYCRQNMKIDMDKKALSISYRLLLRYYPYESFPGKGVKFLSQCVNQALKKNRTQITKKEVIDNFIKQTGMPELFLRDDLLLEDKELTAYFKNRIIGQDTAIESLSNVVKIFKAGLNSPAKPIATMIFAGPTGVGKTASTKALAEYFFGKGQKKSPLVRIDMSEFQHPAQLARFIGVGGEVGKLVQEIRERPFSVLLLDEIEKADPSVFDALLTVLDEGLLVDAYGRVTNFRNTIIIMTSNLGASNRASVGFGAGDTTNFESAIGKFFRPEFVNRIDHIVTFNALEQEHIQAITRLELEALNKREGFDKRQVTLSFSTPLEEHLAEIGFDKRYGARPLQRALENEIIAPLAKWLLEHPNIMGCQLRLDLVEGQLEIKN</sequence>
<dbReference type="PANTHER" id="PTHR11638">
    <property type="entry name" value="ATP-DEPENDENT CLP PROTEASE"/>
    <property type="match status" value="1"/>
</dbReference>
<dbReference type="GO" id="GO:0008233">
    <property type="term" value="F:peptidase activity"/>
    <property type="evidence" value="ECO:0007669"/>
    <property type="project" value="UniProtKB-KW"/>
</dbReference>
<dbReference type="SMART" id="SM00382">
    <property type="entry name" value="AAA"/>
    <property type="match status" value="2"/>
</dbReference>
<dbReference type="Pfam" id="PF07724">
    <property type="entry name" value="AAA_2"/>
    <property type="match status" value="1"/>
</dbReference>
<keyword evidence="6" id="KW-0645">Protease</keyword>
<dbReference type="GO" id="GO:0005737">
    <property type="term" value="C:cytoplasm"/>
    <property type="evidence" value="ECO:0007669"/>
    <property type="project" value="TreeGrafter"/>
</dbReference>
<evidence type="ECO:0000256" key="2">
    <source>
        <dbReference type="ARBA" id="ARBA00022840"/>
    </source>
</evidence>
<dbReference type="PRINTS" id="PR00300">
    <property type="entry name" value="CLPPROTEASEA"/>
</dbReference>
<dbReference type="SUPFAM" id="SSF52540">
    <property type="entry name" value="P-loop containing nucleoside triphosphate hydrolases"/>
    <property type="match status" value="2"/>
</dbReference>
<name>A0A6S6U504_9BACT</name>
<gene>
    <name evidence="6" type="ORF">HELGO_WM19217</name>
</gene>
<dbReference type="Gene3D" id="1.10.8.60">
    <property type="match status" value="1"/>
</dbReference>
<proteinExistence type="predicted"/>
<evidence type="ECO:0000256" key="3">
    <source>
        <dbReference type="ARBA" id="ARBA00023186"/>
    </source>
</evidence>
<dbReference type="Gene3D" id="3.40.50.300">
    <property type="entry name" value="P-loop containing nucleotide triphosphate hydrolases"/>
    <property type="match status" value="2"/>
</dbReference>